<dbReference type="EMBL" id="JBBCAQ010000043">
    <property type="protein sequence ID" value="KAK7570783.1"/>
    <property type="molecule type" value="Genomic_DNA"/>
</dbReference>
<feature type="compositionally biased region" description="Low complexity" evidence="1">
    <location>
        <begin position="871"/>
        <end position="881"/>
    </location>
</feature>
<dbReference type="Proteomes" id="UP001367676">
    <property type="component" value="Unassembled WGS sequence"/>
</dbReference>
<protein>
    <submittedName>
        <fullName evidence="2">Uncharacterized protein</fullName>
    </submittedName>
</protein>
<gene>
    <name evidence="2" type="ORF">V9T40_010150</name>
</gene>
<evidence type="ECO:0000256" key="1">
    <source>
        <dbReference type="SAM" id="MobiDB-lite"/>
    </source>
</evidence>
<keyword evidence="3" id="KW-1185">Reference proteome</keyword>
<feature type="compositionally biased region" description="Low complexity" evidence="1">
    <location>
        <begin position="591"/>
        <end position="623"/>
    </location>
</feature>
<feature type="compositionally biased region" description="Polar residues" evidence="1">
    <location>
        <begin position="861"/>
        <end position="870"/>
    </location>
</feature>
<feature type="region of interest" description="Disordered" evidence="1">
    <location>
        <begin position="537"/>
        <end position="638"/>
    </location>
</feature>
<sequence length="935" mass="101621">MKPLLAVPSSVNLSTPTSPPSYSRMPPDGHEFPQNYQEIGPNGDLFELNLGDNIAASPATLKSAAYHEPPTFVRKSAITAYTSDVLNEAKFLDIDRKQPLQPPVPQLTEPAATSVKMPAGQLLGDAPKRHSQSWRNDERSERSVKDKIAMFSDAISKAAPSSTGTCHSPKLRDIDVASKTFSKSMCAVNTIVNGGAICAVVAPRFKSKDCGRDDVDSLSTATNHGVNMNRAQSSIDLTLFSSSCSSAYSSCSPDSSLSPMSSPSYTIGSSSTLPRKNKSPPVSDSSDSSSSCRGAVSNADKKHHPTLGRTVSFCGSTPSPLHTRSQSLVDVLHISGDHHSPLNCKRDSLTTLIEQRRRTMSKLRGLVIPEKTNNQVPLKPIIDLPEIKSKEVVVADIVDRNVYQQTRHQNLSSVPNSNYYSKKTDVVIDCAWKSVLNPTDIPKYSPAFKRKTLTVYGVSSSASSLSSSLNSSREELRDSSVATVVVATKKSPPPAKPPRSCHNQLVYGPTIYKSIFANKQPAPVNREKAEYQISCNEGSKLQEDSDNDSAVSSSRSSLCQEYSPPSSPSPGAGIGGADVSTYENDRISNDSPSQSSSRTLRRTLSSETSVSLVSTTSTLTSGSQASCSSNGGDGFHEPSKRVLKAESVEAINRKNVLSSAKYSCGKDFKVGSPLIKDVFDGHRFSDAFNSVRKEREWFEYEKYNDGSSCQTEIKVAYLEEIQDEAESDSSVKGSSSVDTDEALDKSLDSTDSLCGNYKSDYLLLDHHQSVDRAKKEVGSDSDFAEPLSEESLILEKSILSELLKSEDLRKSKQAAERIVGKRCSVLDAEPKKSVSDIKKTFERTSSDAAVTTVFRKMRPSMHSQPNHLRMSSTDSTTSEDSLPASSVHSLNTNLLKEQQFGSITSLASSSSLISQQVKHCIYFWLWSYDDFYCNG</sequence>
<name>A0AAN9T512_9HEMI</name>
<comment type="caution">
    <text evidence="2">The sequence shown here is derived from an EMBL/GenBank/DDBJ whole genome shotgun (WGS) entry which is preliminary data.</text>
</comment>
<evidence type="ECO:0000313" key="3">
    <source>
        <dbReference type="Proteomes" id="UP001367676"/>
    </source>
</evidence>
<feature type="region of interest" description="Disordered" evidence="1">
    <location>
        <begin position="860"/>
        <end position="885"/>
    </location>
</feature>
<feature type="compositionally biased region" description="Low complexity" evidence="1">
    <location>
        <begin position="548"/>
        <end position="557"/>
    </location>
</feature>
<evidence type="ECO:0000313" key="2">
    <source>
        <dbReference type="EMBL" id="KAK7570783.1"/>
    </source>
</evidence>
<accession>A0AAN9T512</accession>
<feature type="region of interest" description="Disordered" evidence="1">
    <location>
        <begin position="251"/>
        <end position="311"/>
    </location>
</feature>
<feature type="compositionally biased region" description="Low complexity" evidence="1">
    <location>
        <begin position="251"/>
        <end position="272"/>
    </location>
</feature>
<proteinExistence type="predicted"/>
<feature type="region of interest" description="Disordered" evidence="1">
    <location>
        <begin position="123"/>
        <end position="143"/>
    </location>
</feature>
<reference evidence="2 3" key="1">
    <citation type="submission" date="2024-03" db="EMBL/GenBank/DDBJ databases">
        <title>Adaptation during the transition from Ophiocordyceps entomopathogen to insect associate is accompanied by gene loss and intensified selection.</title>
        <authorList>
            <person name="Ward C.M."/>
            <person name="Onetto C.A."/>
            <person name="Borneman A.R."/>
        </authorList>
    </citation>
    <scope>NUCLEOTIDE SEQUENCE [LARGE SCALE GENOMIC DNA]</scope>
    <source>
        <strain evidence="2">AWRI1</strain>
        <tissue evidence="2">Single Adult Female</tissue>
    </source>
</reference>
<feature type="region of interest" description="Disordered" evidence="1">
    <location>
        <begin position="1"/>
        <end position="26"/>
    </location>
</feature>
<organism evidence="2 3">
    <name type="scientific">Parthenolecanium corni</name>
    <dbReference type="NCBI Taxonomy" id="536013"/>
    <lineage>
        <taxon>Eukaryota</taxon>
        <taxon>Metazoa</taxon>
        <taxon>Ecdysozoa</taxon>
        <taxon>Arthropoda</taxon>
        <taxon>Hexapoda</taxon>
        <taxon>Insecta</taxon>
        <taxon>Pterygota</taxon>
        <taxon>Neoptera</taxon>
        <taxon>Paraneoptera</taxon>
        <taxon>Hemiptera</taxon>
        <taxon>Sternorrhyncha</taxon>
        <taxon>Coccoidea</taxon>
        <taxon>Coccidae</taxon>
        <taxon>Parthenolecanium</taxon>
    </lineage>
</organism>
<dbReference type="AlphaFoldDB" id="A0AAN9T512"/>